<dbReference type="GO" id="GO:0016779">
    <property type="term" value="F:nucleotidyltransferase activity"/>
    <property type="evidence" value="ECO:0007669"/>
    <property type="project" value="UniProtKB-KW"/>
</dbReference>
<evidence type="ECO:0000313" key="12">
    <source>
        <dbReference type="EMBL" id="KAH9639254.1"/>
    </source>
</evidence>
<dbReference type="SUPFAM" id="SSF81301">
    <property type="entry name" value="Nucleotidyltransferase"/>
    <property type="match status" value="1"/>
</dbReference>
<dbReference type="InterPro" id="IPR043519">
    <property type="entry name" value="NT_sf"/>
</dbReference>
<dbReference type="InterPro" id="IPR032828">
    <property type="entry name" value="PolyA_RNA-bd"/>
</dbReference>
<evidence type="ECO:0000259" key="10">
    <source>
        <dbReference type="Pfam" id="PF01743"/>
    </source>
</evidence>
<evidence type="ECO:0000256" key="6">
    <source>
        <dbReference type="ARBA" id="ARBA00022723"/>
    </source>
</evidence>
<gene>
    <name evidence="12" type="ORF">HF086_014118</name>
</gene>
<dbReference type="Pfam" id="PF12627">
    <property type="entry name" value="PolyA_pol_RNAbd"/>
    <property type="match status" value="1"/>
</dbReference>
<name>A0A922MLW2_SPOEX</name>
<dbReference type="AlphaFoldDB" id="A0A922MLW2"/>
<evidence type="ECO:0000256" key="2">
    <source>
        <dbReference type="ARBA" id="ARBA00007265"/>
    </source>
</evidence>
<dbReference type="EMBL" id="JACEFF010000350">
    <property type="protein sequence ID" value="KAH9639254.1"/>
    <property type="molecule type" value="Genomic_DNA"/>
</dbReference>
<keyword evidence="6" id="KW-0479">Metal-binding</keyword>
<keyword evidence="5" id="KW-0548">Nucleotidyltransferase</keyword>
<comment type="cofactor">
    <cofactor evidence="1">
        <name>Mg(2+)</name>
        <dbReference type="ChEBI" id="CHEBI:18420"/>
    </cofactor>
</comment>
<dbReference type="InterPro" id="IPR002646">
    <property type="entry name" value="PolA_pol_head_dom"/>
</dbReference>
<evidence type="ECO:0000256" key="7">
    <source>
        <dbReference type="ARBA" id="ARBA00022741"/>
    </source>
</evidence>
<evidence type="ECO:0000256" key="1">
    <source>
        <dbReference type="ARBA" id="ARBA00001946"/>
    </source>
</evidence>
<protein>
    <submittedName>
        <fullName evidence="12">Uncharacterized protein</fullName>
    </submittedName>
</protein>
<dbReference type="GO" id="GO:0001680">
    <property type="term" value="P:tRNA 3'-terminal CCA addition"/>
    <property type="evidence" value="ECO:0007669"/>
    <property type="project" value="TreeGrafter"/>
</dbReference>
<dbReference type="PANTHER" id="PTHR46173:SF1">
    <property type="entry name" value="CCA TRNA NUCLEOTIDYLTRANSFERASE 1, MITOCHONDRIAL"/>
    <property type="match status" value="1"/>
</dbReference>
<proteinExistence type="inferred from homology"/>
<evidence type="ECO:0000313" key="13">
    <source>
        <dbReference type="Proteomes" id="UP000814243"/>
    </source>
</evidence>
<keyword evidence="8" id="KW-0460">Magnesium</keyword>
<dbReference type="SUPFAM" id="SSF81891">
    <property type="entry name" value="Poly A polymerase C-terminal region-like"/>
    <property type="match status" value="1"/>
</dbReference>
<keyword evidence="7" id="KW-0547">Nucleotide-binding</keyword>
<keyword evidence="4" id="KW-0819">tRNA processing</keyword>
<evidence type="ECO:0000259" key="11">
    <source>
        <dbReference type="Pfam" id="PF12627"/>
    </source>
</evidence>
<evidence type="ECO:0000256" key="3">
    <source>
        <dbReference type="ARBA" id="ARBA00022679"/>
    </source>
</evidence>
<feature type="domain" description="Poly A polymerase head" evidence="10">
    <location>
        <begin position="44"/>
        <end position="94"/>
    </location>
</feature>
<evidence type="ECO:0000256" key="5">
    <source>
        <dbReference type="ARBA" id="ARBA00022695"/>
    </source>
</evidence>
<organism evidence="12 13">
    <name type="scientific">Spodoptera exigua</name>
    <name type="common">Beet armyworm</name>
    <name type="synonym">Noctua fulgens</name>
    <dbReference type="NCBI Taxonomy" id="7107"/>
    <lineage>
        <taxon>Eukaryota</taxon>
        <taxon>Metazoa</taxon>
        <taxon>Ecdysozoa</taxon>
        <taxon>Arthropoda</taxon>
        <taxon>Hexapoda</taxon>
        <taxon>Insecta</taxon>
        <taxon>Pterygota</taxon>
        <taxon>Neoptera</taxon>
        <taxon>Endopterygota</taxon>
        <taxon>Lepidoptera</taxon>
        <taxon>Glossata</taxon>
        <taxon>Ditrysia</taxon>
        <taxon>Noctuoidea</taxon>
        <taxon>Noctuidae</taxon>
        <taxon>Amphipyrinae</taxon>
        <taxon>Spodoptera</taxon>
    </lineage>
</organism>
<sequence>MDEELKSRENPVVLRLDSSEFQNIFTPEVITLKNIFDKYKYEIRIAGGAVRDLLIGLNPKDLDFATTATPQQMKEMFTSENIRMINANGERHDLKKRRIVFVGDPDRRVKEDYLRIMRYFRFYGKIADKPDNHEENTLRVLKDNVIGLQNISGERIWVELKKMLQGNFAGNLLKTMIDVGVGKYIGLPVSPNVEELDRLVKRTEHLSLHPISYLAALLRDLDDVTVLYNRLKFSGYDRDLAYFLVEHRGDKEGSRPLLPYEKLVLNSKIKQKDAIEYVKEVLKYRGDKLFDQFNEWVVPRFPISGKVLKEAGVPPGKMYGPIISKIKDIWIESNYKLAEEELIKYIPGIIEEFDKNKVKA</sequence>
<comment type="similarity">
    <text evidence="2 9">Belongs to the tRNA nucleotidyltransferase/poly(A) polymerase family.</text>
</comment>
<dbReference type="Pfam" id="PF01743">
    <property type="entry name" value="PolyA_pol"/>
    <property type="match status" value="1"/>
</dbReference>
<reference evidence="12" key="1">
    <citation type="journal article" date="2021" name="G3 (Bethesda)">
        <title>Genome and transcriptome analysis of the beet armyworm Spodoptera exigua reveals targets for pest control. .</title>
        <authorList>
            <person name="Simon S."/>
            <person name="Breeschoten T."/>
            <person name="Jansen H.J."/>
            <person name="Dirks R.P."/>
            <person name="Schranz M.E."/>
            <person name="Ros V.I.D."/>
        </authorList>
    </citation>
    <scope>NUCLEOTIDE SEQUENCE</scope>
    <source>
        <strain evidence="12">TB_SE_WUR_2020</strain>
    </source>
</reference>
<dbReference type="Gene3D" id="1.10.3090.10">
    <property type="entry name" value="cca-adding enzyme, domain 2"/>
    <property type="match status" value="1"/>
</dbReference>
<evidence type="ECO:0000256" key="8">
    <source>
        <dbReference type="ARBA" id="ARBA00022842"/>
    </source>
</evidence>
<dbReference type="Proteomes" id="UP000814243">
    <property type="component" value="Unassembled WGS sequence"/>
</dbReference>
<feature type="domain" description="tRNA nucleotidyltransferase/poly(A) polymerase RNA and SrmB- binding" evidence="11">
    <location>
        <begin position="134"/>
        <end position="185"/>
    </location>
</feature>
<evidence type="ECO:0000256" key="4">
    <source>
        <dbReference type="ARBA" id="ARBA00022694"/>
    </source>
</evidence>
<dbReference type="GO" id="GO:0000049">
    <property type="term" value="F:tRNA binding"/>
    <property type="evidence" value="ECO:0007669"/>
    <property type="project" value="TreeGrafter"/>
</dbReference>
<accession>A0A922MLW2</accession>
<dbReference type="GO" id="GO:0005739">
    <property type="term" value="C:mitochondrion"/>
    <property type="evidence" value="ECO:0007669"/>
    <property type="project" value="TreeGrafter"/>
</dbReference>
<keyword evidence="3 9" id="KW-0808">Transferase</keyword>
<evidence type="ECO:0000256" key="9">
    <source>
        <dbReference type="RuleBase" id="RU003953"/>
    </source>
</evidence>
<keyword evidence="9" id="KW-0694">RNA-binding</keyword>
<comment type="caution">
    <text evidence="12">The sequence shown here is derived from an EMBL/GenBank/DDBJ whole genome shotgun (WGS) entry which is preliminary data.</text>
</comment>
<dbReference type="PANTHER" id="PTHR46173">
    <property type="entry name" value="CCA TRNA NUCLEOTIDYLTRANSFERASE 1, MITOCHONDRIAL"/>
    <property type="match status" value="1"/>
</dbReference>
<dbReference type="InterPro" id="IPR050264">
    <property type="entry name" value="Bact_CCA-adding_enz_type3_sf"/>
</dbReference>
<dbReference type="GO" id="GO:1990180">
    <property type="term" value="P:mitochondrial tRNA 3'-end processing"/>
    <property type="evidence" value="ECO:0007669"/>
    <property type="project" value="TreeGrafter"/>
</dbReference>
<dbReference type="GO" id="GO:0046872">
    <property type="term" value="F:metal ion binding"/>
    <property type="evidence" value="ECO:0007669"/>
    <property type="project" value="UniProtKB-KW"/>
</dbReference>
<dbReference type="GO" id="GO:0000166">
    <property type="term" value="F:nucleotide binding"/>
    <property type="evidence" value="ECO:0007669"/>
    <property type="project" value="UniProtKB-KW"/>
</dbReference>